<reference evidence="2 3" key="1">
    <citation type="submission" date="2020-08" db="EMBL/GenBank/DDBJ databases">
        <title>Genome public.</title>
        <authorList>
            <person name="Liu C."/>
            <person name="Sun Q."/>
        </authorList>
    </citation>
    <scope>NUCLEOTIDE SEQUENCE [LARGE SCALE GENOMIC DNA]</scope>
    <source>
        <strain evidence="2 3">BX0805</strain>
    </source>
</reference>
<proteinExistence type="predicted"/>
<organism evidence="2 3">
    <name type="scientific">Roseburia yibonii</name>
    <dbReference type="NCBI Taxonomy" id="2763063"/>
    <lineage>
        <taxon>Bacteria</taxon>
        <taxon>Bacillati</taxon>
        <taxon>Bacillota</taxon>
        <taxon>Clostridia</taxon>
        <taxon>Lachnospirales</taxon>
        <taxon>Lachnospiraceae</taxon>
        <taxon>Roseburia</taxon>
    </lineage>
</organism>
<accession>A0ABR7I6F4</accession>
<feature type="transmembrane region" description="Helical" evidence="1">
    <location>
        <begin position="7"/>
        <end position="25"/>
    </location>
</feature>
<evidence type="ECO:0000256" key="1">
    <source>
        <dbReference type="SAM" id="Phobius"/>
    </source>
</evidence>
<name>A0ABR7I6F4_9FIRM</name>
<comment type="caution">
    <text evidence="2">The sequence shown here is derived from an EMBL/GenBank/DDBJ whole genome shotgun (WGS) entry which is preliminary data.</text>
</comment>
<feature type="transmembrane region" description="Helical" evidence="1">
    <location>
        <begin position="114"/>
        <end position="132"/>
    </location>
</feature>
<evidence type="ECO:0000313" key="3">
    <source>
        <dbReference type="Proteomes" id="UP000621540"/>
    </source>
</evidence>
<dbReference type="EMBL" id="JACOQH010000001">
    <property type="protein sequence ID" value="MBC5752516.1"/>
    <property type="molecule type" value="Genomic_DNA"/>
</dbReference>
<feature type="transmembrane region" description="Helical" evidence="1">
    <location>
        <begin position="72"/>
        <end position="94"/>
    </location>
</feature>
<keyword evidence="1" id="KW-0472">Membrane</keyword>
<feature type="transmembrane region" description="Helical" evidence="1">
    <location>
        <begin position="31"/>
        <end position="51"/>
    </location>
</feature>
<dbReference type="Proteomes" id="UP000621540">
    <property type="component" value="Unassembled WGS sequence"/>
</dbReference>
<keyword evidence="3" id="KW-1185">Reference proteome</keyword>
<dbReference type="RefSeq" id="WP_186981350.1">
    <property type="nucleotide sequence ID" value="NZ_JACOQH010000001.1"/>
</dbReference>
<gene>
    <name evidence="2" type="ORF">H8Z76_00495</name>
</gene>
<keyword evidence="1" id="KW-1133">Transmembrane helix</keyword>
<sequence length="140" mass="15713">MNIKKNLCASVCVNIFVLGIFLLMLQQLDVFMQLLFSFVPIILSIIVSTLINRDKDPEKDNYLQCAAICSGFNFISLVVEYICITAVTGANDIYEVSQKYNSEYVTVSENNSPIFSIIVFSIVSFALHYFAMKKVGNKKG</sequence>
<evidence type="ECO:0000313" key="2">
    <source>
        <dbReference type="EMBL" id="MBC5752516.1"/>
    </source>
</evidence>
<keyword evidence="1" id="KW-0812">Transmembrane</keyword>
<protein>
    <submittedName>
        <fullName evidence="2">Uncharacterized protein</fullName>
    </submittedName>
</protein>